<organism evidence="2 3">
    <name type="scientific">Metasolibacillus meyeri</name>
    <dbReference type="NCBI Taxonomy" id="1071052"/>
    <lineage>
        <taxon>Bacteria</taxon>
        <taxon>Bacillati</taxon>
        <taxon>Bacillota</taxon>
        <taxon>Bacilli</taxon>
        <taxon>Bacillales</taxon>
        <taxon>Caryophanaceae</taxon>
        <taxon>Metasolibacillus</taxon>
    </lineage>
</organism>
<feature type="transmembrane region" description="Helical" evidence="1">
    <location>
        <begin position="9"/>
        <end position="30"/>
    </location>
</feature>
<protein>
    <recommendedName>
        <fullName evidence="4">DUF4306 domain-containing protein</fullName>
    </recommendedName>
</protein>
<gene>
    <name evidence="2" type="ORF">P9B03_19045</name>
</gene>
<evidence type="ECO:0008006" key="4">
    <source>
        <dbReference type="Google" id="ProtNLM"/>
    </source>
</evidence>
<dbReference type="Proteomes" id="UP001344888">
    <property type="component" value="Unassembled WGS sequence"/>
</dbReference>
<sequence length="85" mass="10276">MKKKNNEKILFLSIFIIIIISFIPEIGIRIDEGYYFFGFPAQWFVYYGKYQYSFEILGFLFNIVIFYSLFLLLNKISRKFSSNKK</sequence>
<dbReference type="AlphaFoldDB" id="A0AAW9NS34"/>
<name>A0AAW9NS34_9BACL</name>
<evidence type="ECO:0000256" key="1">
    <source>
        <dbReference type="SAM" id="Phobius"/>
    </source>
</evidence>
<keyword evidence="3" id="KW-1185">Reference proteome</keyword>
<dbReference type="RefSeq" id="WP_326125090.1">
    <property type="nucleotide sequence ID" value="NZ_JARSFG010000035.1"/>
</dbReference>
<dbReference type="EMBL" id="JARSFG010000035">
    <property type="protein sequence ID" value="MEC1180562.1"/>
    <property type="molecule type" value="Genomic_DNA"/>
</dbReference>
<accession>A0AAW9NS34</accession>
<proteinExistence type="predicted"/>
<feature type="transmembrane region" description="Helical" evidence="1">
    <location>
        <begin position="50"/>
        <end position="73"/>
    </location>
</feature>
<comment type="caution">
    <text evidence="2">The sequence shown here is derived from an EMBL/GenBank/DDBJ whole genome shotgun (WGS) entry which is preliminary data.</text>
</comment>
<keyword evidence="1" id="KW-1133">Transmembrane helix</keyword>
<evidence type="ECO:0000313" key="3">
    <source>
        <dbReference type="Proteomes" id="UP001344888"/>
    </source>
</evidence>
<keyword evidence="1" id="KW-0472">Membrane</keyword>
<keyword evidence="1" id="KW-0812">Transmembrane</keyword>
<evidence type="ECO:0000313" key="2">
    <source>
        <dbReference type="EMBL" id="MEC1180562.1"/>
    </source>
</evidence>
<reference evidence="2 3" key="1">
    <citation type="submission" date="2023-03" db="EMBL/GenBank/DDBJ databases">
        <title>Bacillus Genome Sequencing.</title>
        <authorList>
            <person name="Dunlap C."/>
        </authorList>
    </citation>
    <scope>NUCLEOTIDE SEQUENCE [LARGE SCALE GENOMIC DNA]</scope>
    <source>
        <strain evidence="2 3">B-59205</strain>
    </source>
</reference>